<dbReference type="SUPFAM" id="SSF63491">
    <property type="entry name" value="BAG domain"/>
    <property type="match status" value="1"/>
</dbReference>
<dbReference type="GeneID" id="108848888"/>
<dbReference type="InterPro" id="IPR000626">
    <property type="entry name" value="Ubiquitin-like_dom"/>
</dbReference>
<dbReference type="Proteomes" id="UP000504610">
    <property type="component" value="Chromosome 4"/>
</dbReference>
<dbReference type="SMART" id="SM00264">
    <property type="entry name" value="BAG"/>
    <property type="match status" value="1"/>
</dbReference>
<dbReference type="GO" id="GO:0050821">
    <property type="term" value="P:protein stabilization"/>
    <property type="evidence" value="ECO:0007669"/>
    <property type="project" value="TreeGrafter"/>
</dbReference>
<dbReference type="RefSeq" id="XP_018477843.1">
    <property type="nucleotide sequence ID" value="XM_018622341.2"/>
</dbReference>
<evidence type="ECO:0000313" key="3">
    <source>
        <dbReference type="RefSeq" id="XP_018477843.1"/>
    </source>
</evidence>
<dbReference type="AlphaFoldDB" id="A0A6J0N1E7"/>
<feature type="compositionally biased region" description="Basic and acidic residues" evidence="1">
    <location>
        <begin position="1"/>
        <end position="16"/>
    </location>
</feature>
<feature type="region of interest" description="Disordered" evidence="1">
    <location>
        <begin position="1"/>
        <end position="48"/>
    </location>
</feature>
<dbReference type="InterPro" id="IPR039773">
    <property type="entry name" value="BAG_chaperone_regulator"/>
</dbReference>
<dbReference type="InterPro" id="IPR003103">
    <property type="entry name" value="BAG_domain"/>
</dbReference>
<reference evidence="2" key="1">
    <citation type="journal article" date="2019" name="Database">
        <title>The radish genome database (RadishGD): an integrated information resource for radish genomics.</title>
        <authorList>
            <person name="Yu H.J."/>
            <person name="Baek S."/>
            <person name="Lee Y.J."/>
            <person name="Cho A."/>
            <person name="Mun J.H."/>
        </authorList>
    </citation>
    <scope>NUCLEOTIDE SEQUENCE [LARGE SCALE GENOMIC DNA]</scope>
    <source>
        <strain evidence="2">cv. WK10039</strain>
    </source>
</reference>
<dbReference type="Gene3D" id="3.10.20.90">
    <property type="entry name" value="Phosphatidylinositol 3-kinase Catalytic Subunit, Chain A, domain 1"/>
    <property type="match status" value="1"/>
</dbReference>
<evidence type="ECO:0000256" key="1">
    <source>
        <dbReference type="SAM" id="MobiDB-lite"/>
    </source>
</evidence>
<keyword evidence="2" id="KW-1185">Reference proteome</keyword>
<feature type="compositionally biased region" description="Polar residues" evidence="1">
    <location>
        <begin position="22"/>
        <end position="48"/>
    </location>
</feature>
<gene>
    <name evidence="3" type="primary">LOC108848888</name>
</gene>
<dbReference type="InterPro" id="IPR036533">
    <property type="entry name" value="BAG_dom_sf"/>
</dbReference>
<dbReference type="Gene3D" id="1.20.58.120">
    <property type="entry name" value="BAG domain"/>
    <property type="match status" value="1"/>
</dbReference>
<dbReference type="GO" id="GO:0005737">
    <property type="term" value="C:cytoplasm"/>
    <property type="evidence" value="ECO:0007669"/>
    <property type="project" value="TreeGrafter"/>
</dbReference>
<dbReference type="PANTHER" id="PTHR12329:SF45">
    <property type="entry name" value="UBIQUITIN-LIKE DOMAIN-CONTAINING PROTEIN"/>
    <property type="match status" value="1"/>
</dbReference>
<dbReference type="GO" id="GO:0051087">
    <property type="term" value="F:protein-folding chaperone binding"/>
    <property type="evidence" value="ECO:0007669"/>
    <property type="project" value="InterPro"/>
</dbReference>
<organism evidence="2 3">
    <name type="scientific">Raphanus sativus</name>
    <name type="common">Radish</name>
    <name type="synonym">Raphanus raphanistrum var. sativus</name>
    <dbReference type="NCBI Taxonomy" id="3726"/>
    <lineage>
        <taxon>Eukaryota</taxon>
        <taxon>Viridiplantae</taxon>
        <taxon>Streptophyta</taxon>
        <taxon>Embryophyta</taxon>
        <taxon>Tracheophyta</taxon>
        <taxon>Spermatophyta</taxon>
        <taxon>Magnoliopsida</taxon>
        <taxon>eudicotyledons</taxon>
        <taxon>Gunneridae</taxon>
        <taxon>Pentapetalae</taxon>
        <taxon>rosids</taxon>
        <taxon>malvids</taxon>
        <taxon>Brassicales</taxon>
        <taxon>Brassicaceae</taxon>
        <taxon>Brassiceae</taxon>
        <taxon>Raphanus</taxon>
    </lineage>
</organism>
<dbReference type="OrthoDB" id="417450at2759"/>
<protein>
    <submittedName>
        <fullName evidence="3">BAG family molecular chaperone regulator 4-like</fullName>
    </submittedName>
</protein>
<sequence length="237" mass="25859">MVHHSTDDDSELEVRPDGATMLVQQSVDAPSSSDSRPLQEPDSSSAVSNHTITITVSHDSSDHLLHVPDRATFGDVKKALVQKTELEASDMKILFRGDEKDDDAELLQAAGVIDGSSLVLVEEPNEREDHVEPPPVMMMTEEIAKAVAAVQAVTGEVDDLSDRVAALEAAIDGGTIVAVKEFDMAAELLMRQLLKLDGIKVDGEARVQRKAEVRRVQKLQEDVDTLKARCYRAKPQL</sequence>
<dbReference type="PANTHER" id="PTHR12329">
    <property type="entry name" value="BCL2-ASSOCIATED ATHANOGENE"/>
    <property type="match status" value="1"/>
</dbReference>
<dbReference type="PROSITE" id="PS50053">
    <property type="entry name" value="UBIQUITIN_2"/>
    <property type="match status" value="1"/>
</dbReference>
<dbReference type="SUPFAM" id="SSF54236">
    <property type="entry name" value="Ubiquitin-like"/>
    <property type="match status" value="1"/>
</dbReference>
<proteinExistence type="predicted"/>
<dbReference type="KEGG" id="rsz:108848888"/>
<evidence type="ECO:0000313" key="2">
    <source>
        <dbReference type="Proteomes" id="UP000504610"/>
    </source>
</evidence>
<dbReference type="InterPro" id="IPR029071">
    <property type="entry name" value="Ubiquitin-like_domsf"/>
</dbReference>
<accession>A0A6J0N1E7</accession>
<dbReference type="Pfam" id="PF02179">
    <property type="entry name" value="BAG"/>
    <property type="match status" value="1"/>
</dbReference>
<dbReference type="PROSITE" id="PS51035">
    <property type="entry name" value="BAG"/>
    <property type="match status" value="1"/>
</dbReference>
<name>A0A6J0N1E7_RAPSA</name>
<reference evidence="3" key="2">
    <citation type="submission" date="2025-08" db="UniProtKB">
        <authorList>
            <consortium name="RefSeq"/>
        </authorList>
    </citation>
    <scope>IDENTIFICATION</scope>
    <source>
        <tissue evidence="3">Leaf</tissue>
    </source>
</reference>
<dbReference type="GO" id="GO:0000774">
    <property type="term" value="F:adenyl-nucleotide exchange factor activity"/>
    <property type="evidence" value="ECO:0007669"/>
    <property type="project" value="TreeGrafter"/>
</dbReference>